<evidence type="ECO:0000313" key="2">
    <source>
        <dbReference type="Proteomes" id="UP000789525"/>
    </source>
</evidence>
<protein>
    <submittedName>
        <fullName evidence="1">15081_t:CDS:1</fullName>
    </submittedName>
</protein>
<proteinExistence type="predicted"/>
<evidence type="ECO:0000313" key="1">
    <source>
        <dbReference type="EMBL" id="CAG8726747.1"/>
    </source>
</evidence>
<comment type="caution">
    <text evidence="1">The sequence shown here is derived from an EMBL/GenBank/DDBJ whole genome shotgun (WGS) entry which is preliminary data.</text>
</comment>
<accession>A0ACA9PVN8</accession>
<feature type="non-terminal residue" evidence="1">
    <location>
        <position position="326"/>
    </location>
</feature>
<dbReference type="Proteomes" id="UP000789525">
    <property type="component" value="Unassembled WGS sequence"/>
</dbReference>
<sequence>TPKYPHRTYFNSSERSTVGSSYWGKNILSVNDVEWKKHRKAVWKETTRFFREMVEVDEWPMESGASISFGNVNSFTQRLALYAILSCGFGLPMSWDSVKSGMSPHHFMINLCLIEANRWRRMVNAVTALRKWFYKSVADKSAEVSKLLSETDGDLETSGVKKDIFSLITLASQQDAKLHLHDNELVSDILFQCCITTFNFVSVLRLAIFGIFAGHETTAGTLAVTFCYLAANKEEQQMIQREIEEISQKLGRETEDLPFEEYESLVKTRAAFVEALRLVPAANMLLRGTREDTLLQVPVKSEDGEYIERSIAVPKDTTLIVDMIGL</sequence>
<dbReference type="EMBL" id="CAJVPT010040983">
    <property type="protein sequence ID" value="CAG8726747.1"/>
    <property type="molecule type" value="Genomic_DNA"/>
</dbReference>
<keyword evidence="2" id="KW-1185">Reference proteome</keyword>
<reference evidence="1" key="1">
    <citation type="submission" date="2021-06" db="EMBL/GenBank/DDBJ databases">
        <authorList>
            <person name="Kallberg Y."/>
            <person name="Tangrot J."/>
            <person name="Rosling A."/>
        </authorList>
    </citation>
    <scope>NUCLEOTIDE SEQUENCE</scope>
    <source>
        <strain evidence="1">CL356</strain>
    </source>
</reference>
<feature type="non-terminal residue" evidence="1">
    <location>
        <position position="1"/>
    </location>
</feature>
<gene>
    <name evidence="1" type="ORF">ACOLOM_LOCUS11413</name>
</gene>
<organism evidence="1 2">
    <name type="scientific">Acaulospora colombiana</name>
    <dbReference type="NCBI Taxonomy" id="27376"/>
    <lineage>
        <taxon>Eukaryota</taxon>
        <taxon>Fungi</taxon>
        <taxon>Fungi incertae sedis</taxon>
        <taxon>Mucoromycota</taxon>
        <taxon>Glomeromycotina</taxon>
        <taxon>Glomeromycetes</taxon>
        <taxon>Diversisporales</taxon>
        <taxon>Acaulosporaceae</taxon>
        <taxon>Acaulospora</taxon>
    </lineage>
</organism>
<name>A0ACA9PVN8_9GLOM</name>